<dbReference type="EMBL" id="BNAT01000058">
    <property type="protein sequence ID" value="GHE63825.1"/>
    <property type="molecule type" value="Genomic_DNA"/>
</dbReference>
<reference evidence="1" key="1">
    <citation type="journal article" date="2014" name="Int. J. Syst. Evol. Microbiol.">
        <title>Complete genome sequence of Corynebacterium casei LMG S-19264T (=DSM 44701T), isolated from a smear-ripened cheese.</title>
        <authorList>
            <consortium name="US DOE Joint Genome Institute (JGI-PGF)"/>
            <person name="Walter F."/>
            <person name="Albersmeier A."/>
            <person name="Kalinowski J."/>
            <person name="Ruckert C."/>
        </authorList>
    </citation>
    <scope>NUCLEOTIDE SEQUENCE</scope>
    <source>
        <strain evidence="1">CGMCC 4.7403</strain>
    </source>
</reference>
<sequence length="144" mass="15630">MGVSHSSDNGGYSGTPLARKIGVKAGHRVRLRHAPEGWGIPALPAGCDLAAGGPRGADVAVAFYRMRTDLTAEAPVPARELADDAMPWIAWPRMAAGHVSEITENDLRDQFLPLGLVDVKVAALGEDWSGLKFVRRREHRTRQR</sequence>
<dbReference type="AlphaFoldDB" id="A0A918ZPQ3"/>
<dbReference type="Proteomes" id="UP000603227">
    <property type="component" value="Unassembled WGS sequence"/>
</dbReference>
<evidence type="ECO:0008006" key="3">
    <source>
        <dbReference type="Google" id="ProtNLM"/>
    </source>
</evidence>
<evidence type="ECO:0000313" key="2">
    <source>
        <dbReference type="Proteomes" id="UP000603227"/>
    </source>
</evidence>
<proteinExistence type="predicted"/>
<dbReference type="RefSeq" id="WP_189787958.1">
    <property type="nucleotide sequence ID" value="NZ_BNAT01000058.1"/>
</dbReference>
<gene>
    <name evidence="1" type="ORF">GCM10017771_87180</name>
</gene>
<evidence type="ECO:0000313" key="1">
    <source>
        <dbReference type="EMBL" id="GHE63825.1"/>
    </source>
</evidence>
<organism evidence="1 2">
    <name type="scientific">Streptomyces capitiformicae</name>
    <dbReference type="NCBI Taxonomy" id="2014920"/>
    <lineage>
        <taxon>Bacteria</taxon>
        <taxon>Bacillati</taxon>
        <taxon>Actinomycetota</taxon>
        <taxon>Actinomycetes</taxon>
        <taxon>Kitasatosporales</taxon>
        <taxon>Streptomycetaceae</taxon>
        <taxon>Streptomyces</taxon>
    </lineage>
</organism>
<reference evidence="1" key="2">
    <citation type="submission" date="2020-09" db="EMBL/GenBank/DDBJ databases">
        <authorList>
            <person name="Sun Q."/>
            <person name="Zhou Y."/>
        </authorList>
    </citation>
    <scope>NUCLEOTIDE SEQUENCE</scope>
    <source>
        <strain evidence="1">CGMCC 4.7403</strain>
    </source>
</reference>
<protein>
    <recommendedName>
        <fullName evidence="3">DUF3052 domain-containing protein</fullName>
    </recommendedName>
</protein>
<accession>A0A918ZPQ3</accession>
<name>A0A918ZPQ3_9ACTN</name>
<keyword evidence="2" id="KW-1185">Reference proteome</keyword>
<comment type="caution">
    <text evidence="1">The sequence shown here is derived from an EMBL/GenBank/DDBJ whole genome shotgun (WGS) entry which is preliminary data.</text>
</comment>